<dbReference type="Gene3D" id="2.60.210.10">
    <property type="entry name" value="Apoptosis, Tumor Necrosis Factor Receptor Associated Protein 2, Chain A"/>
    <property type="match status" value="1"/>
</dbReference>
<protein>
    <recommendedName>
        <fullName evidence="3">BTB domain-containing protein</fullName>
    </recommendedName>
</protein>
<evidence type="ECO:0000256" key="2">
    <source>
        <dbReference type="ARBA" id="ARBA00010846"/>
    </source>
</evidence>
<dbReference type="CDD" id="cd18280">
    <property type="entry name" value="BTB_POZ_BPM_plant"/>
    <property type="match status" value="1"/>
</dbReference>
<dbReference type="Gene3D" id="1.25.40.420">
    <property type="match status" value="1"/>
</dbReference>
<dbReference type="Pfam" id="PF22486">
    <property type="entry name" value="MATH_2"/>
    <property type="match status" value="1"/>
</dbReference>
<accession>A0A5J9T0X0</accession>
<dbReference type="PANTHER" id="PTHR26379">
    <property type="entry name" value="BTB/POZ AND MATH DOMAIN-CONTAINING PROTEIN 1"/>
    <property type="match status" value="1"/>
</dbReference>
<evidence type="ECO:0000313" key="5">
    <source>
        <dbReference type="Proteomes" id="UP000324897"/>
    </source>
</evidence>
<dbReference type="SUPFAM" id="SSF49599">
    <property type="entry name" value="TRAF domain-like"/>
    <property type="match status" value="1"/>
</dbReference>
<feature type="non-terminal residue" evidence="4">
    <location>
        <position position="1"/>
    </location>
</feature>
<dbReference type="InterPro" id="IPR056423">
    <property type="entry name" value="BACK_BPM_SPOP"/>
</dbReference>
<dbReference type="InterPro" id="IPR011333">
    <property type="entry name" value="SKP1/BTB/POZ_sf"/>
</dbReference>
<dbReference type="InterPro" id="IPR045005">
    <property type="entry name" value="BPM1-6"/>
</dbReference>
<sequence>MLDSGFAEFKINYLQIKDFAIGSKQISEPISVGGYLWRIFCYPRGYSKELSKNGEYISIYLQLVSKHAKNVRAIFEAFLMYKDGTPSFSVTQRCANVYSPPPASVPYTMCGWDQFAKSSNLDPLHVRNGVVTITWGVIVARRVGDELIAVPPSDIGGDLGSLLDRGDGSDVSFVIGEETFPAHRAMLAARSPVFRAQLHGSMADATMPCITLHDINAATFKAMLRFIYTDDLPADHELNALDSPAEMLHDLLVVADRYALDRLKLLCASKIWDGVSIDNVGDTLCLAETHNCPELKSRCIDFLGQEGHFQKAALTDGFLELVQKFPSVLAELRQKFGA</sequence>
<dbReference type="Pfam" id="PF24570">
    <property type="entry name" value="BACK_BPM_SPOP"/>
    <property type="match status" value="1"/>
</dbReference>
<dbReference type="EMBL" id="RWGY01000051">
    <property type="protein sequence ID" value="TVU04986.1"/>
    <property type="molecule type" value="Genomic_DNA"/>
</dbReference>
<dbReference type="CDD" id="cd00121">
    <property type="entry name" value="MATH"/>
    <property type="match status" value="1"/>
</dbReference>
<dbReference type="PROSITE" id="PS50097">
    <property type="entry name" value="BTB"/>
    <property type="match status" value="1"/>
</dbReference>
<evidence type="ECO:0000259" key="3">
    <source>
        <dbReference type="PROSITE" id="PS50097"/>
    </source>
</evidence>
<reference evidence="4 5" key="1">
    <citation type="journal article" date="2019" name="Sci. Rep.">
        <title>A high-quality genome of Eragrostis curvula grass provides insights into Poaceae evolution and supports new strategies to enhance forage quality.</title>
        <authorList>
            <person name="Carballo J."/>
            <person name="Santos B.A.C.M."/>
            <person name="Zappacosta D."/>
            <person name="Garbus I."/>
            <person name="Selva J.P."/>
            <person name="Gallo C.A."/>
            <person name="Diaz A."/>
            <person name="Albertini E."/>
            <person name="Caccamo M."/>
            <person name="Echenique V."/>
        </authorList>
    </citation>
    <scope>NUCLEOTIDE SEQUENCE [LARGE SCALE GENOMIC DNA]</scope>
    <source>
        <strain evidence="5">cv. Victoria</strain>
        <tissue evidence="4">Leaf</tissue>
    </source>
</reference>
<dbReference type="OrthoDB" id="542113at2759"/>
<gene>
    <name evidence="4" type="ORF">EJB05_48133</name>
</gene>
<comment type="caution">
    <text evidence="4">The sequence shown here is derived from an EMBL/GenBank/DDBJ whole genome shotgun (WGS) entry which is preliminary data.</text>
</comment>
<comment type="pathway">
    <text evidence="1">Protein modification; protein ubiquitination.</text>
</comment>
<keyword evidence="5" id="KW-1185">Reference proteome</keyword>
<organism evidence="4 5">
    <name type="scientific">Eragrostis curvula</name>
    <name type="common">weeping love grass</name>
    <dbReference type="NCBI Taxonomy" id="38414"/>
    <lineage>
        <taxon>Eukaryota</taxon>
        <taxon>Viridiplantae</taxon>
        <taxon>Streptophyta</taxon>
        <taxon>Embryophyta</taxon>
        <taxon>Tracheophyta</taxon>
        <taxon>Spermatophyta</taxon>
        <taxon>Magnoliopsida</taxon>
        <taxon>Liliopsida</taxon>
        <taxon>Poales</taxon>
        <taxon>Poaceae</taxon>
        <taxon>PACMAD clade</taxon>
        <taxon>Chloridoideae</taxon>
        <taxon>Eragrostideae</taxon>
        <taxon>Eragrostidinae</taxon>
        <taxon>Eragrostis</taxon>
    </lineage>
</organism>
<dbReference type="InterPro" id="IPR008974">
    <property type="entry name" value="TRAF-like"/>
</dbReference>
<proteinExistence type="inferred from homology"/>
<dbReference type="Gramene" id="TVU04986">
    <property type="protein sequence ID" value="TVU04986"/>
    <property type="gene ID" value="EJB05_48133"/>
</dbReference>
<dbReference type="Pfam" id="PF00651">
    <property type="entry name" value="BTB"/>
    <property type="match status" value="1"/>
</dbReference>
<dbReference type="SMART" id="SM00225">
    <property type="entry name" value="BTB"/>
    <property type="match status" value="1"/>
</dbReference>
<evidence type="ECO:0000313" key="4">
    <source>
        <dbReference type="EMBL" id="TVU04986.1"/>
    </source>
</evidence>
<dbReference type="SUPFAM" id="SSF54695">
    <property type="entry name" value="POZ domain"/>
    <property type="match status" value="1"/>
</dbReference>
<dbReference type="Gene3D" id="3.30.710.10">
    <property type="entry name" value="Potassium Channel Kv1.1, Chain A"/>
    <property type="match status" value="1"/>
</dbReference>
<dbReference type="GO" id="GO:0016567">
    <property type="term" value="P:protein ubiquitination"/>
    <property type="evidence" value="ECO:0007669"/>
    <property type="project" value="InterPro"/>
</dbReference>
<dbReference type="AlphaFoldDB" id="A0A5J9T0X0"/>
<feature type="domain" description="BTB" evidence="3">
    <location>
        <begin position="169"/>
        <end position="236"/>
    </location>
</feature>
<dbReference type="PANTHER" id="PTHR26379:SF504">
    <property type="entry name" value="OS08G0523800 PROTEIN"/>
    <property type="match status" value="1"/>
</dbReference>
<dbReference type="Proteomes" id="UP000324897">
    <property type="component" value="Unassembled WGS sequence"/>
</dbReference>
<name>A0A5J9T0X0_9POAL</name>
<dbReference type="InterPro" id="IPR000210">
    <property type="entry name" value="BTB/POZ_dom"/>
</dbReference>
<comment type="similarity">
    <text evidence="2">Belongs to the Tdpoz family.</text>
</comment>
<dbReference type="InterPro" id="IPR002083">
    <property type="entry name" value="MATH/TRAF_dom"/>
</dbReference>
<evidence type="ECO:0000256" key="1">
    <source>
        <dbReference type="ARBA" id="ARBA00004906"/>
    </source>
</evidence>